<proteinExistence type="inferred from homology"/>
<feature type="binding site" evidence="9">
    <location>
        <position position="182"/>
    </location>
    <ligand>
        <name>glyoxylate</name>
        <dbReference type="ChEBI" id="CHEBI:36655"/>
    </ligand>
</feature>
<dbReference type="InterPro" id="IPR012133">
    <property type="entry name" value="Alpha-hydoxy_acid_DH_FMN"/>
</dbReference>
<feature type="domain" description="FMN hydroxy acid dehydrogenase" evidence="10">
    <location>
        <begin position="13"/>
        <end position="372"/>
    </location>
</feature>
<organism evidence="11 12">
    <name type="scientific">Leuconostoc pseudomesenteroides</name>
    <dbReference type="NCBI Taxonomy" id="33968"/>
    <lineage>
        <taxon>Bacteria</taxon>
        <taxon>Bacillati</taxon>
        <taxon>Bacillota</taxon>
        <taxon>Bacilli</taxon>
        <taxon>Lactobacillales</taxon>
        <taxon>Lactobacillaceae</taxon>
        <taxon>Leuconostoc</taxon>
    </lineage>
</organism>
<reference evidence="11 12" key="1">
    <citation type="submission" date="2019-06" db="EMBL/GenBank/DDBJ databases">
        <title>Genome analyses of bacteria isolated from kimchi.</title>
        <authorList>
            <person name="Lee S."/>
            <person name="Ahn S."/>
            <person name="Roh S."/>
        </authorList>
    </citation>
    <scope>NUCLEOTIDE SEQUENCE [LARGE SCALE GENOMIC DNA]</scope>
    <source>
        <strain evidence="11 12">CBA3630</strain>
    </source>
</reference>
<keyword evidence="3 9" id="KW-0285">Flavoprotein</keyword>
<dbReference type="Proteomes" id="UP000321296">
    <property type="component" value="Chromosome"/>
</dbReference>
<dbReference type="RefSeq" id="WP_147651544.1">
    <property type="nucleotide sequence ID" value="NZ_CP042383.1"/>
</dbReference>
<dbReference type="GO" id="GO:0010181">
    <property type="term" value="F:FMN binding"/>
    <property type="evidence" value="ECO:0007669"/>
    <property type="project" value="InterPro"/>
</dbReference>
<evidence type="ECO:0000256" key="9">
    <source>
        <dbReference type="PIRSR" id="PIRSR000138-2"/>
    </source>
</evidence>
<dbReference type="InterPro" id="IPR037396">
    <property type="entry name" value="FMN_HAD"/>
</dbReference>
<evidence type="ECO:0000256" key="8">
    <source>
        <dbReference type="ARBA" id="ARBA00048754"/>
    </source>
</evidence>
<feature type="binding site" evidence="9">
    <location>
        <position position="123"/>
    </location>
    <ligand>
        <name>FMN</name>
        <dbReference type="ChEBI" id="CHEBI:58210"/>
    </ligand>
</feature>
<keyword evidence="5" id="KW-0560">Oxidoreductase</keyword>
<evidence type="ECO:0000256" key="1">
    <source>
        <dbReference type="ARBA" id="ARBA00001917"/>
    </source>
</evidence>
<evidence type="ECO:0000256" key="6">
    <source>
        <dbReference type="ARBA" id="ARBA00024042"/>
    </source>
</evidence>
<dbReference type="PIRSF" id="PIRSF000138">
    <property type="entry name" value="Al-hdrx_acd_dh"/>
    <property type="match status" value="1"/>
</dbReference>
<dbReference type="AlphaFoldDB" id="A0A5B8T3F7"/>
<evidence type="ECO:0000313" key="12">
    <source>
        <dbReference type="Proteomes" id="UP000321296"/>
    </source>
</evidence>
<dbReference type="PANTHER" id="PTHR10578:SF107">
    <property type="entry name" value="2-HYDROXYACID OXIDASE 1"/>
    <property type="match status" value="1"/>
</dbReference>
<dbReference type="PANTHER" id="PTHR10578">
    <property type="entry name" value="S -2-HYDROXY-ACID OXIDASE-RELATED"/>
    <property type="match status" value="1"/>
</dbReference>
<dbReference type="PROSITE" id="PS51349">
    <property type="entry name" value="FMN_HYDROXY_ACID_DH_2"/>
    <property type="match status" value="1"/>
</dbReference>
<comment type="cofactor">
    <cofactor evidence="1">
        <name>FMN</name>
        <dbReference type="ChEBI" id="CHEBI:58210"/>
    </cofactor>
</comment>
<feature type="binding site" evidence="9">
    <location>
        <position position="243"/>
    </location>
    <ligand>
        <name>FMN</name>
        <dbReference type="ChEBI" id="CHEBI:58210"/>
    </ligand>
</feature>
<accession>A0A5B8T3F7</accession>
<dbReference type="SMART" id="SM01240">
    <property type="entry name" value="IMPDH"/>
    <property type="match status" value="1"/>
</dbReference>
<dbReference type="EMBL" id="CP042383">
    <property type="protein sequence ID" value="QEA42365.1"/>
    <property type="molecule type" value="Genomic_DNA"/>
</dbReference>
<feature type="binding site" evidence="9">
    <location>
        <position position="270"/>
    </location>
    <ligand>
        <name>glyoxylate</name>
        <dbReference type="ChEBI" id="CHEBI:36655"/>
    </ligand>
</feature>
<sequence>MSYKTSEKNQYLDIVNIRSLEKQFQSSMKQQNHNSEADFILGGAGDEETLRANTDDFRNFKIIPSVMHGLYDGLADTSTSFLGQNLTLPIIVSPSAAHGLVHENAELETIRGVAKTGSIMTVSHFSNQLISSIHDSSPETPWLYHYDEDSDSGLNKFLLDTAVNNKAKAIVVGVFGASFGRRERDLKNKFDFPSDLPFQQLSAYDNYPTGLDILSVNNRKHSDINPDRIKVIKKYSKLPVIIKGIQNGTDAVRAIEAGADAIWISNTGGRQLDATRSTIEALPEISEAVNKRVPIIFDSGIRNGQHVFKALALGADIVALGRPVLYGLHLGGSKGVESVLRHMKSELENTMLLSGVKNLEELRKYAKVERYR</sequence>
<dbReference type="GO" id="GO:0016491">
    <property type="term" value="F:oxidoreductase activity"/>
    <property type="evidence" value="ECO:0007669"/>
    <property type="project" value="UniProtKB-KW"/>
</dbReference>
<dbReference type="Gene3D" id="3.20.20.70">
    <property type="entry name" value="Aldolase class I"/>
    <property type="match status" value="1"/>
</dbReference>
<comment type="subunit">
    <text evidence="2">Homotetramer.</text>
</comment>
<evidence type="ECO:0000256" key="2">
    <source>
        <dbReference type="ARBA" id="ARBA00011881"/>
    </source>
</evidence>
<gene>
    <name evidence="11" type="ORF">FGL85_07520</name>
</gene>
<evidence type="ECO:0000256" key="7">
    <source>
        <dbReference type="ARBA" id="ARBA00029513"/>
    </source>
</evidence>
<dbReference type="InterPro" id="IPR000262">
    <property type="entry name" value="FMN-dep_DH"/>
</dbReference>
<evidence type="ECO:0000313" key="11">
    <source>
        <dbReference type="EMBL" id="QEA42365.1"/>
    </source>
</evidence>
<dbReference type="Pfam" id="PF01070">
    <property type="entry name" value="FMN_dh"/>
    <property type="match status" value="1"/>
</dbReference>
<feature type="binding site" evidence="9">
    <location>
        <position position="265"/>
    </location>
    <ligand>
        <name>FMN</name>
        <dbReference type="ChEBI" id="CHEBI:58210"/>
    </ligand>
</feature>
<feature type="binding site" evidence="9">
    <location>
        <begin position="321"/>
        <end position="322"/>
    </location>
    <ligand>
        <name>FMN</name>
        <dbReference type="ChEBI" id="CHEBI:58210"/>
    </ligand>
</feature>
<dbReference type="SUPFAM" id="SSF51395">
    <property type="entry name" value="FMN-linked oxidoreductases"/>
    <property type="match status" value="1"/>
</dbReference>
<keyword evidence="4 9" id="KW-0288">FMN</keyword>
<feature type="binding site" evidence="9">
    <location>
        <begin position="94"/>
        <end position="96"/>
    </location>
    <ligand>
        <name>FMN</name>
        <dbReference type="ChEBI" id="CHEBI:58210"/>
    </ligand>
</feature>
<evidence type="ECO:0000259" key="10">
    <source>
        <dbReference type="PROSITE" id="PS51349"/>
    </source>
</evidence>
<protein>
    <recommendedName>
        <fullName evidence="7">L-lactate oxidase</fullName>
    </recommendedName>
</protein>
<evidence type="ECO:0000256" key="5">
    <source>
        <dbReference type="ARBA" id="ARBA00023002"/>
    </source>
</evidence>
<name>A0A5B8T3F7_LEUPS</name>
<comment type="catalytic activity">
    <reaction evidence="8">
        <text>(S)-lactate + O2 = pyruvate + H2O2</text>
        <dbReference type="Rhea" id="RHEA:55868"/>
        <dbReference type="ChEBI" id="CHEBI:15361"/>
        <dbReference type="ChEBI" id="CHEBI:15379"/>
        <dbReference type="ChEBI" id="CHEBI:16240"/>
        <dbReference type="ChEBI" id="CHEBI:16651"/>
    </reaction>
    <physiologicalReaction direction="left-to-right" evidence="8">
        <dbReference type="Rhea" id="RHEA:55869"/>
    </physiologicalReaction>
</comment>
<dbReference type="InterPro" id="IPR013785">
    <property type="entry name" value="Aldolase_TIM"/>
</dbReference>
<comment type="similarity">
    <text evidence="6">Belongs to the FMN-dependent alpha-hydroxy acid dehydrogenase family.</text>
</comment>
<evidence type="ECO:0000256" key="3">
    <source>
        <dbReference type="ARBA" id="ARBA00022630"/>
    </source>
</evidence>
<evidence type="ECO:0000256" key="4">
    <source>
        <dbReference type="ARBA" id="ARBA00022643"/>
    </source>
</evidence>
<dbReference type="KEGG" id="lpse:FGL85_07520"/>
<feature type="binding site" evidence="9">
    <location>
        <begin position="298"/>
        <end position="302"/>
    </location>
    <ligand>
        <name>FMN</name>
        <dbReference type="ChEBI" id="CHEBI:58210"/>
    </ligand>
</feature>